<dbReference type="PANTHER" id="PTHR43700:SF1">
    <property type="entry name" value="PHOSPHORIBOSYLAMINOIMIDAZOLE-SUCCINOCARBOXAMIDE SYNTHASE"/>
    <property type="match status" value="1"/>
</dbReference>
<reference evidence="10 11" key="1">
    <citation type="submission" date="2024-09" db="EMBL/GenBank/DDBJ databases">
        <authorList>
            <person name="D'Angelo T."/>
        </authorList>
    </citation>
    <scope>NUCLEOTIDE SEQUENCE [LARGE SCALE GENOMIC DNA]</scope>
    <source>
        <strain evidence="10">SAG AM-311-F02</strain>
    </source>
</reference>
<evidence type="ECO:0000256" key="5">
    <source>
        <dbReference type="ARBA" id="ARBA00022755"/>
    </source>
</evidence>
<evidence type="ECO:0000256" key="4">
    <source>
        <dbReference type="ARBA" id="ARBA00022741"/>
    </source>
</evidence>
<dbReference type="CDD" id="cd01414">
    <property type="entry name" value="SAICAR_synt_Sc"/>
    <property type="match status" value="1"/>
</dbReference>
<comment type="caution">
    <text evidence="10">The sequence shown here is derived from an EMBL/GenBank/DDBJ whole genome shotgun (WGS) entry which is preliminary data.</text>
</comment>
<dbReference type="InterPro" id="IPR028923">
    <property type="entry name" value="SAICAR_synt/ADE2_N"/>
</dbReference>
<keyword evidence="3 8" id="KW-0436">Ligase</keyword>
<keyword evidence="6 8" id="KW-0067">ATP-binding</keyword>
<dbReference type="Pfam" id="PF01259">
    <property type="entry name" value="SAICAR_synt"/>
    <property type="match status" value="1"/>
</dbReference>
<sequence length="296" mass="32842">MQALTSFEVSGLDVFSKGKVRNVYDLGEKLLIVASDRISAFDHVLPTGIPDKGKILTGVSAFWFEKLKGVCPNHMISTDPSAFPPSLGEFAEIFRHRSMLVHKAERIDIECIVRAYLTGSAWKEYEKSGKVAGCVLPTGLKRGAKLDMPIFTPSTKADDGHDMNITVGKMAGLVGSKPTDAIIEKSLSLFEEATRFAADRGVTIVDTKFEFGYLGTELILIDEIFTPDSSRFWIESGPGSESINIDKQFIRDFLEGTGWDKDSDPPQLPGEVVTECRRRYLLLYEKLIGERPPWEA</sequence>
<dbReference type="GO" id="GO:0004639">
    <property type="term" value="F:phosphoribosylaminoimidazolesuccinocarboxamide synthase activity"/>
    <property type="evidence" value="ECO:0007669"/>
    <property type="project" value="UniProtKB-EC"/>
</dbReference>
<keyword evidence="11" id="KW-1185">Reference proteome</keyword>
<dbReference type="EMBL" id="JBHPEI010000107">
    <property type="protein sequence ID" value="MFC1800288.1"/>
    <property type="molecule type" value="Genomic_DNA"/>
</dbReference>
<organism evidence="10 11">
    <name type="scientific">Eiseniibacteriota bacterium</name>
    <dbReference type="NCBI Taxonomy" id="2212470"/>
    <lineage>
        <taxon>Bacteria</taxon>
        <taxon>Candidatus Eiseniibacteriota</taxon>
    </lineage>
</organism>
<evidence type="ECO:0000313" key="11">
    <source>
        <dbReference type="Proteomes" id="UP001594288"/>
    </source>
</evidence>
<dbReference type="PROSITE" id="PS01058">
    <property type="entry name" value="SAICAR_SYNTHETASE_2"/>
    <property type="match status" value="1"/>
</dbReference>
<dbReference type="NCBIfam" id="NF010568">
    <property type="entry name" value="PRK13961.1"/>
    <property type="match status" value="1"/>
</dbReference>
<dbReference type="SUPFAM" id="SSF56104">
    <property type="entry name" value="SAICAR synthase-like"/>
    <property type="match status" value="1"/>
</dbReference>
<dbReference type="InterPro" id="IPR018236">
    <property type="entry name" value="SAICAR_synthetase_CS"/>
</dbReference>
<protein>
    <recommendedName>
        <fullName evidence="8">Phosphoribosylaminoimidazole-succinocarboxamide synthase</fullName>
        <ecNumber evidence="8">6.3.2.6</ecNumber>
    </recommendedName>
    <alternativeName>
        <fullName evidence="8">SAICAR synthetase</fullName>
    </alternativeName>
</protein>
<evidence type="ECO:0000256" key="6">
    <source>
        <dbReference type="ARBA" id="ARBA00022840"/>
    </source>
</evidence>
<keyword evidence="4 8" id="KW-0547">Nucleotide-binding</keyword>
<dbReference type="EC" id="6.3.2.6" evidence="8"/>
<dbReference type="Gene3D" id="3.30.200.20">
    <property type="entry name" value="Phosphorylase Kinase, domain 1"/>
    <property type="match status" value="1"/>
</dbReference>
<feature type="domain" description="SAICAR synthetase/ADE2 N-terminal" evidence="9">
    <location>
        <begin position="16"/>
        <end position="263"/>
    </location>
</feature>
<evidence type="ECO:0000256" key="2">
    <source>
        <dbReference type="ARBA" id="ARBA00010190"/>
    </source>
</evidence>
<evidence type="ECO:0000313" key="10">
    <source>
        <dbReference type="EMBL" id="MFC1800288.1"/>
    </source>
</evidence>
<dbReference type="HAMAP" id="MF_00137">
    <property type="entry name" value="SAICAR_synth"/>
    <property type="match status" value="1"/>
</dbReference>
<comment type="pathway">
    <text evidence="1 8">Purine metabolism; IMP biosynthesis via de novo pathway; 5-amino-1-(5-phospho-D-ribosyl)imidazole-4-carboxamide from 5-amino-1-(5-phospho-D-ribosyl)imidazole-4-carboxylate: step 1/2.</text>
</comment>
<gene>
    <name evidence="8" type="primary">purC</name>
    <name evidence="10" type="ORF">ACFL2Z_05230</name>
</gene>
<dbReference type="PANTHER" id="PTHR43700">
    <property type="entry name" value="PHOSPHORIBOSYLAMINOIMIDAZOLE-SUCCINOCARBOXAMIDE SYNTHASE"/>
    <property type="match status" value="1"/>
</dbReference>
<name>A0ABV6YQD6_UNCEI</name>
<keyword evidence="5 8" id="KW-0658">Purine biosynthesis</keyword>
<comment type="catalytic activity">
    <reaction evidence="7 8">
        <text>5-amino-1-(5-phospho-D-ribosyl)imidazole-4-carboxylate + L-aspartate + ATP = (2S)-2-[5-amino-1-(5-phospho-beta-D-ribosyl)imidazole-4-carboxamido]succinate + ADP + phosphate + 2 H(+)</text>
        <dbReference type="Rhea" id="RHEA:22628"/>
        <dbReference type="ChEBI" id="CHEBI:15378"/>
        <dbReference type="ChEBI" id="CHEBI:29991"/>
        <dbReference type="ChEBI" id="CHEBI:30616"/>
        <dbReference type="ChEBI" id="CHEBI:43474"/>
        <dbReference type="ChEBI" id="CHEBI:58443"/>
        <dbReference type="ChEBI" id="CHEBI:77657"/>
        <dbReference type="ChEBI" id="CHEBI:456216"/>
        <dbReference type="EC" id="6.3.2.6"/>
    </reaction>
</comment>
<evidence type="ECO:0000256" key="1">
    <source>
        <dbReference type="ARBA" id="ARBA00004672"/>
    </source>
</evidence>
<evidence type="ECO:0000259" key="9">
    <source>
        <dbReference type="Pfam" id="PF01259"/>
    </source>
</evidence>
<dbReference type="Proteomes" id="UP001594288">
    <property type="component" value="Unassembled WGS sequence"/>
</dbReference>
<evidence type="ECO:0000256" key="7">
    <source>
        <dbReference type="ARBA" id="ARBA00048475"/>
    </source>
</evidence>
<accession>A0ABV6YQD6</accession>
<comment type="similarity">
    <text evidence="2 8">Belongs to the SAICAR synthetase family.</text>
</comment>
<proteinExistence type="inferred from homology"/>
<evidence type="ECO:0000256" key="3">
    <source>
        <dbReference type="ARBA" id="ARBA00022598"/>
    </source>
</evidence>
<evidence type="ECO:0000256" key="8">
    <source>
        <dbReference type="HAMAP-Rule" id="MF_00137"/>
    </source>
</evidence>
<dbReference type="Gene3D" id="3.30.470.20">
    <property type="entry name" value="ATP-grasp fold, B domain"/>
    <property type="match status" value="1"/>
</dbReference>